<dbReference type="InterPro" id="IPR027417">
    <property type="entry name" value="P-loop_NTPase"/>
</dbReference>
<dbReference type="GO" id="GO:0005525">
    <property type="term" value="F:GTP binding"/>
    <property type="evidence" value="ECO:0007669"/>
    <property type="project" value="UniProtKB-KW"/>
</dbReference>
<dbReference type="Pfam" id="PF14714">
    <property type="entry name" value="KH_dom-like"/>
    <property type="match status" value="1"/>
</dbReference>
<dbReference type="FunFam" id="3.40.50.300:FF:000040">
    <property type="entry name" value="GTPase Der"/>
    <property type="match status" value="1"/>
</dbReference>
<evidence type="ECO:0000256" key="2">
    <source>
        <dbReference type="ARBA" id="ARBA00020953"/>
    </source>
</evidence>
<dbReference type="GO" id="GO:0042254">
    <property type="term" value="P:ribosome biogenesis"/>
    <property type="evidence" value="ECO:0007669"/>
    <property type="project" value="UniProtKB-KW"/>
</dbReference>
<dbReference type="NCBIfam" id="TIGR00231">
    <property type="entry name" value="small_GTP"/>
    <property type="match status" value="1"/>
</dbReference>
<evidence type="ECO:0000256" key="6">
    <source>
        <dbReference type="ARBA" id="ARBA00023134"/>
    </source>
</evidence>
<keyword evidence="3" id="KW-0690">Ribosome biogenesis</keyword>
<dbReference type="Gene3D" id="3.30.300.20">
    <property type="match status" value="1"/>
</dbReference>
<dbReference type="Pfam" id="PF01926">
    <property type="entry name" value="MMR_HSR1"/>
    <property type="match status" value="1"/>
</dbReference>
<dbReference type="PATRIC" id="fig|1239792.3.peg.1785"/>
<dbReference type="NCBIfam" id="TIGR03594">
    <property type="entry name" value="GTPase_EngA"/>
    <property type="match status" value="1"/>
</dbReference>
<dbReference type="PANTHER" id="PTHR43834">
    <property type="entry name" value="GTPASE DER"/>
    <property type="match status" value="1"/>
</dbReference>
<comment type="similarity">
    <text evidence="1 9">Belongs to the TRAFAC class TrmE-Era-EngA-EngB-Septin-like GTPase superfamily. EngA (Der) GTPase family.</text>
</comment>
<accession>R0LCS4</accession>
<evidence type="ECO:0000313" key="11">
    <source>
        <dbReference type="EMBL" id="EOB20791.1"/>
    </source>
</evidence>
<comment type="caution">
    <text evidence="11">The sequence shown here is derived from an EMBL/GenBank/DDBJ whole genome shotgun (WGS) entry which is preliminary data.</text>
</comment>
<evidence type="ECO:0000313" key="12">
    <source>
        <dbReference type="Proteomes" id="UP000013365"/>
    </source>
</evidence>
<dbReference type="CDD" id="cd01895">
    <property type="entry name" value="EngA2"/>
    <property type="match status" value="1"/>
</dbReference>
<organism evidence="11 12">
    <name type="scientific">Streptococcus mitis 11/5</name>
    <dbReference type="NCBI Taxonomy" id="1239792"/>
    <lineage>
        <taxon>Bacteria</taxon>
        <taxon>Bacillati</taxon>
        <taxon>Bacillota</taxon>
        <taxon>Bacilli</taxon>
        <taxon>Lactobacillales</taxon>
        <taxon>Streptococcaceae</taxon>
        <taxon>Streptococcus</taxon>
        <taxon>Streptococcus mitis group</taxon>
    </lineage>
</organism>
<dbReference type="SUPFAM" id="SSF52540">
    <property type="entry name" value="P-loop containing nucleoside triphosphate hydrolases"/>
    <property type="match status" value="1"/>
</dbReference>
<dbReference type="Proteomes" id="UP000013365">
    <property type="component" value="Unassembled WGS sequence"/>
</dbReference>
<dbReference type="InterPro" id="IPR005225">
    <property type="entry name" value="Small_GTP-bd"/>
</dbReference>
<dbReference type="FunFam" id="3.30.300.20:FF:000004">
    <property type="entry name" value="GTPase Der"/>
    <property type="match status" value="1"/>
</dbReference>
<comment type="function">
    <text evidence="8">GTPase that plays an essential role in the late steps of ribosome biogenesis.</text>
</comment>
<gene>
    <name evidence="11" type="ORF">D064_09174</name>
</gene>
<dbReference type="PROSITE" id="PS51712">
    <property type="entry name" value="G_ENGA"/>
    <property type="match status" value="1"/>
</dbReference>
<reference evidence="11 12" key="1">
    <citation type="submission" date="2013-04" db="EMBL/GenBank/DDBJ databases">
        <authorList>
            <person name="Ikryannikova L.N."/>
            <person name="Ilina E.N."/>
            <person name="Kostryukova E.S."/>
            <person name="Semashko T.A."/>
            <person name="Karpova I.Y.U."/>
            <person name="Larin A.K."/>
            <person name="Ischenko D.S."/>
            <person name="Alekseev D.G."/>
            <person name="Klimova E.A."/>
            <person name="Filimonova A.V."/>
            <person name="Savinova T.A."/>
            <person name="Filimonova O.Y.U."/>
            <person name="Dubovickaya V.A."/>
            <person name="Sidorenko S.V."/>
            <person name="Govorun V.M."/>
        </authorList>
    </citation>
    <scope>NUCLEOTIDE SEQUENCE [LARGE SCALE GENOMIC DNA]</scope>
    <source>
        <strain evidence="11 12">11/5</strain>
    </source>
</reference>
<dbReference type="EMBL" id="AQTT01000032">
    <property type="protein sequence ID" value="EOB20791.1"/>
    <property type="molecule type" value="Genomic_DNA"/>
</dbReference>
<dbReference type="GO" id="GO:0043022">
    <property type="term" value="F:ribosome binding"/>
    <property type="evidence" value="ECO:0007669"/>
    <property type="project" value="TreeGrafter"/>
</dbReference>
<evidence type="ECO:0000256" key="8">
    <source>
        <dbReference type="ARBA" id="ARBA00053470"/>
    </source>
</evidence>
<dbReference type="InterPro" id="IPR031166">
    <property type="entry name" value="G_ENGA"/>
</dbReference>
<keyword evidence="4" id="KW-0677">Repeat</keyword>
<dbReference type="PRINTS" id="PR00326">
    <property type="entry name" value="GTP1OBG"/>
</dbReference>
<dbReference type="InterPro" id="IPR015946">
    <property type="entry name" value="KH_dom-like_a/b"/>
</dbReference>
<dbReference type="InterPro" id="IPR006073">
    <property type="entry name" value="GTP-bd"/>
</dbReference>
<evidence type="ECO:0000256" key="9">
    <source>
        <dbReference type="PROSITE-ProRule" id="PRU01049"/>
    </source>
</evidence>
<dbReference type="AlphaFoldDB" id="R0LCS4"/>
<proteinExistence type="inferred from homology"/>
<dbReference type="InterPro" id="IPR032859">
    <property type="entry name" value="KH_dom-like"/>
</dbReference>
<sequence length="310" mass="35150">RNDIYDFYALGLGEPLPISSVHGIGTGDVLDAIVENLPNEYEEENPDVIKFSLIGRPNVGKSSLINAILGEDRVIASPVAGTTRDAIDTHFTDTDGQEFTMIDTAGMRKSGKVYENTEKYSVMRAMRAIDRSDVVLMVINAEEGIREYDKRIAGFAHEAGKGMIIVVNKWDTLEKDNHTMKNWEEDIREQFQYLPYAPIIFVSALTKQRLHKLPEMIKQISESQNTRIPSAVLNDVIMDAIAINPTPTDKGKRLKIFYATQVATKPPTFVIFVNEEELMHFSYLRFLENQIRKAFVFEGTPIHLIARKRK</sequence>
<feature type="non-terminal residue" evidence="11">
    <location>
        <position position="1"/>
    </location>
</feature>
<evidence type="ECO:0000259" key="10">
    <source>
        <dbReference type="PROSITE" id="PS51712"/>
    </source>
</evidence>
<dbReference type="Gene3D" id="3.40.50.300">
    <property type="entry name" value="P-loop containing nucleotide triphosphate hydrolases"/>
    <property type="match status" value="1"/>
</dbReference>
<feature type="domain" description="EngA-type G" evidence="10">
    <location>
        <begin position="49"/>
        <end position="225"/>
    </location>
</feature>
<protein>
    <recommendedName>
        <fullName evidence="2">GTPase Der</fullName>
    </recommendedName>
    <alternativeName>
        <fullName evidence="7">GTP-binding protein EngA</fullName>
    </alternativeName>
</protein>
<keyword evidence="5" id="KW-0547">Nucleotide-binding</keyword>
<evidence type="ECO:0000256" key="4">
    <source>
        <dbReference type="ARBA" id="ARBA00022737"/>
    </source>
</evidence>
<evidence type="ECO:0000256" key="5">
    <source>
        <dbReference type="ARBA" id="ARBA00022741"/>
    </source>
</evidence>
<evidence type="ECO:0000256" key="3">
    <source>
        <dbReference type="ARBA" id="ARBA00022517"/>
    </source>
</evidence>
<evidence type="ECO:0000256" key="7">
    <source>
        <dbReference type="ARBA" id="ARBA00032345"/>
    </source>
</evidence>
<evidence type="ECO:0000256" key="1">
    <source>
        <dbReference type="ARBA" id="ARBA00008279"/>
    </source>
</evidence>
<dbReference type="PANTHER" id="PTHR43834:SF6">
    <property type="entry name" value="GTPASE DER"/>
    <property type="match status" value="1"/>
</dbReference>
<keyword evidence="6" id="KW-0342">GTP-binding</keyword>
<name>R0LCS4_STRMT</name>
<dbReference type="InterPro" id="IPR016484">
    <property type="entry name" value="GTPase_Der"/>
</dbReference>